<evidence type="ECO:0000256" key="2">
    <source>
        <dbReference type="ARBA" id="ARBA00022448"/>
    </source>
</evidence>
<dbReference type="FunFam" id="3.30.450.50:FF:000014">
    <property type="entry name" value="vesicle-associated membrane protein 727"/>
    <property type="match status" value="1"/>
</dbReference>
<dbReference type="AlphaFoldDB" id="A0AAP0X0T1"/>
<proteinExistence type="inferred from homology"/>
<evidence type="ECO:0000259" key="11">
    <source>
        <dbReference type="PROSITE" id="PS50892"/>
    </source>
</evidence>
<dbReference type="Gene3D" id="3.30.450.50">
    <property type="entry name" value="Longin domain"/>
    <property type="match status" value="1"/>
</dbReference>
<evidence type="ECO:0000256" key="6">
    <source>
        <dbReference type="ARBA" id="ARBA00023136"/>
    </source>
</evidence>
<dbReference type="PANTHER" id="PTHR21136:SF168">
    <property type="entry name" value="VESICLE-ASSOCIATED MEMBRANE PROTEIN 9"/>
    <property type="match status" value="1"/>
</dbReference>
<keyword evidence="5" id="KW-1133">Transmembrane helix</keyword>
<protein>
    <submittedName>
        <fullName evidence="12">Uncharacterized protein</fullName>
    </submittedName>
</protein>
<dbReference type="InterPro" id="IPR051097">
    <property type="entry name" value="Synaptobrevin-like_transport"/>
</dbReference>
<evidence type="ECO:0000256" key="1">
    <source>
        <dbReference type="ARBA" id="ARBA00008025"/>
    </source>
</evidence>
<dbReference type="CDD" id="cd15843">
    <property type="entry name" value="R-SNARE"/>
    <property type="match status" value="1"/>
</dbReference>
<dbReference type="GO" id="GO:0005737">
    <property type="term" value="C:cytoplasm"/>
    <property type="evidence" value="ECO:0007669"/>
    <property type="project" value="UniProtKB-ARBA"/>
</dbReference>
<evidence type="ECO:0000256" key="3">
    <source>
        <dbReference type="ARBA" id="ARBA00022692"/>
    </source>
</evidence>
<keyword evidence="9" id="KW-0175">Coiled coil</keyword>
<comment type="subcellular location">
    <subcellularLocation>
        <location evidence="8">Endomembrane system</location>
        <topology evidence="8">Single-pass type IV membrane protein</topology>
    </subcellularLocation>
</comment>
<sequence>MEQQSLIYSFVARGAVILAQYTEFTGNFTSIAAQCLQKLPTGNKKFIYVCDGHTFNYVVDKGFTYCVVAVQSAGREVPITFLERIQEDFTRRYGGGKAATAVANSLSESYGPKLKEQMQYCMDHPEEISELAKMKAQVFELEGLIMENAEKIVYPREKFNLLMDETENLRCQAQNFRQQGTKMRMKTWFSCCGRLERSDAD</sequence>
<accession>A0AAP0X0T1</accession>
<evidence type="ECO:0000256" key="8">
    <source>
        <dbReference type="ARBA" id="ARBA00046280"/>
    </source>
</evidence>
<organism evidence="12 13">
    <name type="scientific">Liquidambar formosana</name>
    <name type="common">Formosan gum</name>
    <dbReference type="NCBI Taxonomy" id="63359"/>
    <lineage>
        <taxon>Eukaryota</taxon>
        <taxon>Viridiplantae</taxon>
        <taxon>Streptophyta</taxon>
        <taxon>Embryophyta</taxon>
        <taxon>Tracheophyta</taxon>
        <taxon>Spermatophyta</taxon>
        <taxon>Magnoliopsida</taxon>
        <taxon>eudicotyledons</taxon>
        <taxon>Gunneridae</taxon>
        <taxon>Pentapetalae</taxon>
        <taxon>Saxifragales</taxon>
        <taxon>Altingiaceae</taxon>
        <taxon>Liquidambar</taxon>
    </lineage>
</organism>
<evidence type="ECO:0000256" key="4">
    <source>
        <dbReference type="ARBA" id="ARBA00022927"/>
    </source>
</evidence>
<dbReference type="InterPro" id="IPR011012">
    <property type="entry name" value="Longin-like_dom_sf"/>
</dbReference>
<dbReference type="SUPFAM" id="SSF64356">
    <property type="entry name" value="SNARE-like"/>
    <property type="match status" value="1"/>
</dbReference>
<dbReference type="PROSITE" id="PS50859">
    <property type="entry name" value="LONGIN"/>
    <property type="match status" value="1"/>
</dbReference>
<feature type="domain" description="V-SNARE coiled-coil homology" evidence="11">
    <location>
        <begin position="130"/>
        <end position="190"/>
    </location>
</feature>
<dbReference type="Proteomes" id="UP001415857">
    <property type="component" value="Unassembled WGS sequence"/>
</dbReference>
<evidence type="ECO:0000313" key="12">
    <source>
        <dbReference type="EMBL" id="KAK9288279.1"/>
    </source>
</evidence>
<dbReference type="PANTHER" id="PTHR21136">
    <property type="entry name" value="SNARE PROTEINS"/>
    <property type="match status" value="1"/>
</dbReference>
<dbReference type="PROSITE" id="PS50892">
    <property type="entry name" value="V_SNARE"/>
    <property type="match status" value="1"/>
</dbReference>
<name>A0AAP0X0T1_LIQFO</name>
<comment type="similarity">
    <text evidence="1">Belongs to the synaptobrevin family.</text>
</comment>
<reference evidence="12 13" key="1">
    <citation type="journal article" date="2024" name="Plant J.">
        <title>Genome sequences and population genomics reveal climatic adaptation and genomic divergence between two closely related sweetgum species.</title>
        <authorList>
            <person name="Xu W.Q."/>
            <person name="Ren C.Q."/>
            <person name="Zhang X.Y."/>
            <person name="Comes H.P."/>
            <person name="Liu X.H."/>
            <person name="Li Y.G."/>
            <person name="Kettle C.J."/>
            <person name="Jalonen R."/>
            <person name="Gaisberger H."/>
            <person name="Ma Y.Z."/>
            <person name="Qiu Y.X."/>
        </authorList>
    </citation>
    <scope>NUCLEOTIDE SEQUENCE [LARGE SCALE GENOMIC DNA]</scope>
    <source>
        <strain evidence="12">Hangzhou</strain>
    </source>
</reference>
<evidence type="ECO:0000256" key="9">
    <source>
        <dbReference type="PROSITE-ProRule" id="PRU00290"/>
    </source>
</evidence>
<feature type="domain" description="Longin" evidence="10">
    <location>
        <begin position="10"/>
        <end position="114"/>
    </location>
</feature>
<evidence type="ECO:0000313" key="13">
    <source>
        <dbReference type="Proteomes" id="UP001415857"/>
    </source>
</evidence>
<evidence type="ECO:0000256" key="5">
    <source>
        <dbReference type="ARBA" id="ARBA00022989"/>
    </source>
</evidence>
<dbReference type="EMBL" id="JBBPBK010000003">
    <property type="protein sequence ID" value="KAK9288279.1"/>
    <property type="molecule type" value="Genomic_DNA"/>
</dbReference>
<dbReference type="Pfam" id="PF00957">
    <property type="entry name" value="Synaptobrevin"/>
    <property type="match status" value="1"/>
</dbReference>
<keyword evidence="13" id="KW-1185">Reference proteome</keyword>
<dbReference type="CDD" id="cd14824">
    <property type="entry name" value="Longin"/>
    <property type="match status" value="1"/>
</dbReference>
<dbReference type="GO" id="GO:0012505">
    <property type="term" value="C:endomembrane system"/>
    <property type="evidence" value="ECO:0007669"/>
    <property type="project" value="UniProtKB-SubCell"/>
</dbReference>
<comment type="function">
    <text evidence="7">Involved in the targeting and/or fusion of transport vesicles to their target membrane.</text>
</comment>
<comment type="caution">
    <text evidence="12">The sequence shown here is derived from an EMBL/GenBank/DDBJ whole genome shotgun (WGS) entry which is preliminary data.</text>
</comment>
<keyword evidence="2" id="KW-0813">Transport</keyword>
<dbReference type="SUPFAM" id="SSF58038">
    <property type="entry name" value="SNARE fusion complex"/>
    <property type="match status" value="1"/>
</dbReference>
<keyword evidence="6" id="KW-0472">Membrane</keyword>
<dbReference type="InterPro" id="IPR042855">
    <property type="entry name" value="V_SNARE_CC"/>
</dbReference>
<dbReference type="Gene3D" id="1.20.5.110">
    <property type="match status" value="1"/>
</dbReference>
<evidence type="ECO:0000259" key="10">
    <source>
        <dbReference type="PROSITE" id="PS50859"/>
    </source>
</evidence>
<dbReference type="Pfam" id="PF13774">
    <property type="entry name" value="Longin"/>
    <property type="match status" value="1"/>
</dbReference>
<keyword evidence="3" id="KW-0812">Transmembrane</keyword>
<keyword evidence="4" id="KW-0653">Protein transport</keyword>
<dbReference type="SMART" id="SM01270">
    <property type="entry name" value="Longin"/>
    <property type="match status" value="1"/>
</dbReference>
<dbReference type="InterPro" id="IPR010908">
    <property type="entry name" value="Longin_dom"/>
</dbReference>
<dbReference type="GO" id="GO:0015031">
    <property type="term" value="P:protein transport"/>
    <property type="evidence" value="ECO:0007669"/>
    <property type="project" value="UniProtKB-KW"/>
</dbReference>
<evidence type="ECO:0000256" key="7">
    <source>
        <dbReference type="ARBA" id="ARBA00037493"/>
    </source>
</evidence>
<gene>
    <name evidence="12" type="ORF">L1049_016730</name>
</gene>